<evidence type="ECO:0000259" key="2">
    <source>
        <dbReference type="Pfam" id="PF00850"/>
    </source>
</evidence>
<comment type="similarity">
    <text evidence="1">Belongs to the histone deacetylase family.</text>
</comment>
<dbReference type="Gene3D" id="3.40.800.20">
    <property type="entry name" value="Histone deacetylase domain"/>
    <property type="match status" value="1"/>
</dbReference>
<gene>
    <name evidence="3" type="ORF">DX914_11505</name>
</gene>
<dbReference type="PANTHER" id="PTHR10625:SF10">
    <property type="entry name" value="HISTONE DEACETYLASE HDAC1"/>
    <property type="match status" value="1"/>
</dbReference>
<dbReference type="InterPro" id="IPR037138">
    <property type="entry name" value="His_deacetylse_dom_sf"/>
</dbReference>
<dbReference type="GO" id="GO:0004407">
    <property type="term" value="F:histone deacetylase activity"/>
    <property type="evidence" value="ECO:0007669"/>
    <property type="project" value="TreeGrafter"/>
</dbReference>
<dbReference type="RefSeq" id="WP_115859275.1">
    <property type="nucleotide sequence ID" value="NZ_QTSU01000002.1"/>
</dbReference>
<evidence type="ECO:0000256" key="1">
    <source>
        <dbReference type="ARBA" id="ARBA00005947"/>
    </source>
</evidence>
<dbReference type="EMBL" id="QTSU01000002">
    <property type="protein sequence ID" value="RDZ26896.1"/>
    <property type="molecule type" value="Genomic_DNA"/>
</dbReference>
<name>A0A371JZ06_9GAMM</name>
<dbReference type="GO" id="GO:0040029">
    <property type="term" value="P:epigenetic regulation of gene expression"/>
    <property type="evidence" value="ECO:0007669"/>
    <property type="project" value="TreeGrafter"/>
</dbReference>
<dbReference type="InterPro" id="IPR023801">
    <property type="entry name" value="His_deacetylse_dom"/>
</dbReference>
<keyword evidence="4" id="KW-1185">Reference proteome</keyword>
<dbReference type="Pfam" id="PF00850">
    <property type="entry name" value="Hist_deacetyl"/>
    <property type="match status" value="1"/>
</dbReference>
<comment type="caution">
    <text evidence="3">The sequence shown here is derived from an EMBL/GenBank/DDBJ whole genome shotgun (WGS) entry which is preliminary data.</text>
</comment>
<dbReference type="OrthoDB" id="9808367at2"/>
<dbReference type="SUPFAM" id="SSF52768">
    <property type="entry name" value="Arginase/deacetylase"/>
    <property type="match status" value="1"/>
</dbReference>
<dbReference type="PRINTS" id="PR01270">
    <property type="entry name" value="HDASUPER"/>
</dbReference>
<dbReference type="CDD" id="cd11599">
    <property type="entry name" value="HDAC_classII_2"/>
    <property type="match status" value="1"/>
</dbReference>
<protein>
    <submittedName>
        <fullName evidence="3">Histone deacetylase family protein</fullName>
    </submittedName>
</protein>
<evidence type="ECO:0000313" key="3">
    <source>
        <dbReference type="EMBL" id="RDZ26896.1"/>
    </source>
</evidence>
<dbReference type="AlphaFoldDB" id="A0A371JZ06"/>
<proteinExistence type="inferred from homology"/>
<feature type="domain" description="Histone deacetylase" evidence="2">
    <location>
        <begin position="18"/>
        <end position="300"/>
    </location>
</feature>
<reference evidence="3 4" key="1">
    <citation type="submission" date="2018-08" db="EMBL/GenBank/DDBJ databases">
        <title>Lysobacter sp. zong2l5, whole genome shotgun sequence.</title>
        <authorList>
            <person name="Zhang X."/>
            <person name="Feng G."/>
            <person name="Zhu H."/>
        </authorList>
    </citation>
    <scope>NUCLEOTIDE SEQUENCE [LARGE SCALE GENOMIC DNA]</scope>
    <source>
        <strain evidence="4">zong2l5</strain>
    </source>
</reference>
<dbReference type="InterPro" id="IPR023696">
    <property type="entry name" value="Ureohydrolase_dom_sf"/>
</dbReference>
<organism evidence="3 4">
    <name type="scientific">Lysobacter silvisoli</name>
    <dbReference type="NCBI Taxonomy" id="2293254"/>
    <lineage>
        <taxon>Bacteria</taxon>
        <taxon>Pseudomonadati</taxon>
        <taxon>Pseudomonadota</taxon>
        <taxon>Gammaproteobacteria</taxon>
        <taxon>Lysobacterales</taxon>
        <taxon>Lysobacteraceae</taxon>
        <taxon>Lysobacter</taxon>
    </lineage>
</organism>
<evidence type="ECO:0000313" key="4">
    <source>
        <dbReference type="Proteomes" id="UP000264492"/>
    </source>
</evidence>
<dbReference type="InterPro" id="IPR000286">
    <property type="entry name" value="HDACs"/>
</dbReference>
<sequence length="302" mass="32304">MRVYTHPACTRHDPGPGHAERPLRLVAVTEALREAYTGLEWFEAPSASRGQLLRAHDDALLALVLDTAVDGPMHLDPDTVLAPGSAEAALRAAGAGVAAVDAVLKGEDRRAFCAVRPPGHHATGSVAMGFCLFNNIAVAAAHACDKHGLARVAVIDFDVHHGNGTQAIFDTDPRVMYVSSHQMPLYPDTGYADERGVGNIVNAPLPPGAGSETFRKVWRERLLPAIDSFRPQLVLISAGFDAHRRDPLAQLELDGDDYRWITAELVAIADKHAQGRVVSMLEGGYDLAALRECAVAHVGALL</sequence>
<dbReference type="PANTHER" id="PTHR10625">
    <property type="entry name" value="HISTONE DEACETYLASE HDAC1-RELATED"/>
    <property type="match status" value="1"/>
</dbReference>
<dbReference type="Proteomes" id="UP000264492">
    <property type="component" value="Unassembled WGS sequence"/>
</dbReference>
<accession>A0A371JZ06</accession>